<dbReference type="PROSITE" id="PS51257">
    <property type="entry name" value="PROKAR_LIPOPROTEIN"/>
    <property type="match status" value="1"/>
</dbReference>
<proteinExistence type="predicted"/>
<dbReference type="Proteomes" id="UP001341840">
    <property type="component" value="Unassembled WGS sequence"/>
</dbReference>
<protein>
    <submittedName>
        <fullName evidence="1">Uncharacterized protein</fullName>
    </submittedName>
</protein>
<organism evidence="1 2">
    <name type="scientific">Stylosanthes scabra</name>
    <dbReference type="NCBI Taxonomy" id="79078"/>
    <lineage>
        <taxon>Eukaryota</taxon>
        <taxon>Viridiplantae</taxon>
        <taxon>Streptophyta</taxon>
        <taxon>Embryophyta</taxon>
        <taxon>Tracheophyta</taxon>
        <taxon>Spermatophyta</taxon>
        <taxon>Magnoliopsida</taxon>
        <taxon>eudicotyledons</taxon>
        <taxon>Gunneridae</taxon>
        <taxon>Pentapetalae</taxon>
        <taxon>rosids</taxon>
        <taxon>fabids</taxon>
        <taxon>Fabales</taxon>
        <taxon>Fabaceae</taxon>
        <taxon>Papilionoideae</taxon>
        <taxon>50 kb inversion clade</taxon>
        <taxon>dalbergioids sensu lato</taxon>
        <taxon>Dalbergieae</taxon>
        <taxon>Pterocarpus clade</taxon>
        <taxon>Stylosanthes</taxon>
    </lineage>
</organism>
<name>A0ABU6QTX0_9FABA</name>
<evidence type="ECO:0000313" key="2">
    <source>
        <dbReference type="Proteomes" id="UP001341840"/>
    </source>
</evidence>
<gene>
    <name evidence="1" type="ORF">PIB30_091062</name>
</gene>
<comment type="caution">
    <text evidence="1">The sequence shown here is derived from an EMBL/GenBank/DDBJ whole genome shotgun (WGS) entry which is preliminary data.</text>
</comment>
<accession>A0ABU6QTX0</accession>
<reference evidence="1 2" key="1">
    <citation type="journal article" date="2023" name="Plants (Basel)">
        <title>Bridging the Gap: Combining Genomics and Transcriptomics Approaches to Understand Stylosanthes scabra, an Orphan Legume from the Brazilian Caatinga.</title>
        <authorList>
            <person name="Ferreira-Neto J.R.C."/>
            <person name="da Silva M.D."/>
            <person name="Binneck E."/>
            <person name="de Melo N.F."/>
            <person name="da Silva R.H."/>
            <person name="de Melo A.L.T.M."/>
            <person name="Pandolfi V."/>
            <person name="Bustamante F.O."/>
            <person name="Brasileiro-Vidal A.C."/>
            <person name="Benko-Iseppon A.M."/>
        </authorList>
    </citation>
    <scope>NUCLEOTIDE SEQUENCE [LARGE SCALE GENOMIC DNA]</scope>
    <source>
        <tissue evidence="1">Leaves</tissue>
    </source>
</reference>
<dbReference type="EMBL" id="JASCZI010001795">
    <property type="protein sequence ID" value="MED6115486.1"/>
    <property type="molecule type" value="Genomic_DNA"/>
</dbReference>
<evidence type="ECO:0000313" key="1">
    <source>
        <dbReference type="EMBL" id="MED6115486.1"/>
    </source>
</evidence>
<sequence length="202" mass="22230">MEKSKRRNPSPHNRHLLLPPATATATATATAGASCLLPVNGLPPTSRRLATVSRFFSLPSRHRCSSLHVLLRRAFPSLDNAFRVALPQFHGSSHGRCLYIVKKVEGYKKQSRTGKKKIERPSSCNLMNTAQGNQFQAEEIQAELEGRNILEIDHPEGPFGTKILPCLNIEETLSFMRSEEAASCDINSAQGVNGNNGETLRL</sequence>
<keyword evidence="2" id="KW-1185">Reference proteome</keyword>